<comment type="caution">
    <text evidence="1">The sequence shown here is derived from an EMBL/GenBank/DDBJ whole genome shotgun (WGS) entry which is preliminary data.</text>
</comment>
<organism evidence="1 2">
    <name type="scientific">Hirschia litorea</name>
    <dbReference type="NCBI Taxonomy" id="1199156"/>
    <lineage>
        <taxon>Bacteria</taxon>
        <taxon>Pseudomonadati</taxon>
        <taxon>Pseudomonadota</taxon>
        <taxon>Alphaproteobacteria</taxon>
        <taxon>Hyphomonadales</taxon>
        <taxon>Hyphomonadaceae</taxon>
        <taxon>Hirschia</taxon>
    </lineage>
</organism>
<gene>
    <name evidence="1" type="ORF">ACFQS8_04715</name>
</gene>
<evidence type="ECO:0000313" key="2">
    <source>
        <dbReference type="Proteomes" id="UP001596492"/>
    </source>
</evidence>
<proteinExistence type="predicted"/>
<evidence type="ECO:0000313" key="1">
    <source>
        <dbReference type="EMBL" id="MFC7290906.1"/>
    </source>
</evidence>
<reference evidence="2" key="1">
    <citation type="journal article" date="2019" name="Int. J. Syst. Evol. Microbiol.">
        <title>The Global Catalogue of Microorganisms (GCM) 10K type strain sequencing project: providing services to taxonomists for standard genome sequencing and annotation.</title>
        <authorList>
            <consortium name="The Broad Institute Genomics Platform"/>
            <consortium name="The Broad Institute Genome Sequencing Center for Infectious Disease"/>
            <person name="Wu L."/>
            <person name="Ma J."/>
        </authorList>
    </citation>
    <scope>NUCLEOTIDE SEQUENCE [LARGE SCALE GENOMIC DNA]</scope>
    <source>
        <strain evidence="2">CCUG 51308</strain>
    </source>
</reference>
<dbReference type="RefSeq" id="WP_382166110.1">
    <property type="nucleotide sequence ID" value="NZ_JBHTBR010000002.1"/>
</dbReference>
<evidence type="ECO:0008006" key="3">
    <source>
        <dbReference type="Google" id="ProtNLM"/>
    </source>
</evidence>
<sequence>MIAVLAGDIIKSSRLTPEELQNVKDCIANTCDELREKFPHFGLSQLFFFRGDGWQMVIQKPSASLHVALSIYAALRHQNIAQTRIAIGVGNYDVLDMDSLDKSSGSVFSEVGHTLDNMTSRSRDIVFARRDFEKETAIRVGLWGITSCVSAIASDWTSRQAQIAYIAMQRVDETRASLAEILDPPITPQAFTDSLVSSHFAALSDGISAYFTILE</sequence>
<accession>A0ABW2IJ11</accession>
<dbReference type="EMBL" id="JBHTBR010000002">
    <property type="protein sequence ID" value="MFC7290906.1"/>
    <property type="molecule type" value="Genomic_DNA"/>
</dbReference>
<protein>
    <recommendedName>
        <fullName evidence="3">SatD family (SatD)</fullName>
    </recommendedName>
</protein>
<dbReference type="Proteomes" id="UP001596492">
    <property type="component" value="Unassembled WGS sequence"/>
</dbReference>
<keyword evidence="2" id="KW-1185">Reference proteome</keyword>
<name>A0ABW2IJ11_9PROT</name>